<dbReference type="PANTHER" id="PTHR43047">
    <property type="entry name" value="TWO-COMPONENT HISTIDINE PROTEIN KINASE"/>
    <property type="match status" value="1"/>
</dbReference>
<dbReference type="InterPro" id="IPR036097">
    <property type="entry name" value="HisK_dim/P_sf"/>
</dbReference>
<dbReference type="Gene3D" id="3.40.50.2300">
    <property type="match status" value="1"/>
</dbReference>
<evidence type="ECO:0000256" key="6">
    <source>
        <dbReference type="PROSITE-ProRule" id="PRU00169"/>
    </source>
</evidence>
<keyword evidence="4 9" id="KW-0808">Transferase</keyword>
<dbReference type="InterPro" id="IPR003594">
    <property type="entry name" value="HATPase_dom"/>
</dbReference>
<comment type="catalytic activity">
    <reaction evidence="1">
        <text>ATP + protein L-histidine = ADP + protein N-phospho-L-histidine.</text>
        <dbReference type="EC" id="2.7.13.3"/>
    </reaction>
</comment>
<dbReference type="InterPro" id="IPR003661">
    <property type="entry name" value="HisK_dim/P_dom"/>
</dbReference>
<dbReference type="Proteomes" id="UP000721236">
    <property type="component" value="Unassembled WGS sequence"/>
</dbReference>
<dbReference type="SUPFAM" id="SSF55781">
    <property type="entry name" value="GAF domain-like"/>
    <property type="match status" value="2"/>
</dbReference>
<dbReference type="SMART" id="SM00448">
    <property type="entry name" value="REC"/>
    <property type="match status" value="1"/>
</dbReference>
<evidence type="ECO:0000259" key="8">
    <source>
        <dbReference type="PROSITE" id="PS50110"/>
    </source>
</evidence>
<evidence type="ECO:0000259" key="7">
    <source>
        <dbReference type="PROSITE" id="PS50109"/>
    </source>
</evidence>
<dbReference type="PANTHER" id="PTHR43047:SF72">
    <property type="entry name" value="OSMOSENSING HISTIDINE PROTEIN KINASE SLN1"/>
    <property type="match status" value="1"/>
</dbReference>
<keyword evidence="5 9" id="KW-0418">Kinase</keyword>
<dbReference type="Pfam" id="PF02518">
    <property type="entry name" value="HATPase_c"/>
    <property type="match status" value="1"/>
</dbReference>
<dbReference type="SMART" id="SM00387">
    <property type="entry name" value="HATPase_c"/>
    <property type="match status" value="1"/>
</dbReference>
<evidence type="ECO:0000256" key="3">
    <source>
        <dbReference type="ARBA" id="ARBA00022553"/>
    </source>
</evidence>
<feature type="modified residue" description="4-aspartylphosphate" evidence="6">
    <location>
        <position position="711"/>
    </location>
</feature>
<dbReference type="InterPro" id="IPR011006">
    <property type="entry name" value="CheY-like_superfamily"/>
</dbReference>
<dbReference type="SMART" id="SM00388">
    <property type="entry name" value="HisKA"/>
    <property type="match status" value="1"/>
</dbReference>
<gene>
    <name evidence="9" type="primary">rcsC_5</name>
    <name evidence="9" type="ORF">LMG21510_00609</name>
</gene>
<dbReference type="InterPro" id="IPR004358">
    <property type="entry name" value="Sig_transdc_His_kin-like_C"/>
</dbReference>
<comment type="caution">
    <text evidence="9">The sequence shown here is derived from an EMBL/GenBank/DDBJ whole genome shotgun (WGS) entry which is preliminary data.</text>
</comment>
<evidence type="ECO:0000313" key="10">
    <source>
        <dbReference type="Proteomes" id="UP000721236"/>
    </source>
</evidence>
<dbReference type="InterPro" id="IPR001789">
    <property type="entry name" value="Sig_transdc_resp-reg_receiver"/>
</dbReference>
<dbReference type="Gene3D" id="1.10.287.130">
    <property type="match status" value="1"/>
</dbReference>
<dbReference type="Pfam" id="PF13185">
    <property type="entry name" value="GAF_2"/>
    <property type="match status" value="1"/>
</dbReference>
<dbReference type="Gene3D" id="3.30.450.40">
    <property type="match status" value="2"/>
</dbReference>
<dbReference type="GO" id="GO:0004673">
    <property type="term" value="F:protein histidine kinase activity"/>
    <property type="evidence" value="ECO:0007669"/>
    <property type="project" value="UniProtKB-EC"/>
</dbReference>
<dbReference type="Pfam" id="PF00072">
    <property type="entry name" value="Response_reg"/>
    <property type="match status" value="1"/>
</dbReference>
<name>A0ABN7Y0V3_9BURK</name>
<feature type="domain" description="Histidine kinase" evidence="7">
    <location>
        <begin position="412"/>
        <end position="631"/>
    </location>
</feature>
<dbReference type="Pfam" id="PF00512">
    <property type="entry name" value="HisKA"/>
    <property type="match status" value="1"/>
</dbReference>
<protein>
    <recommendedName>
        <fullName evidence="2">histidine kinase</fullName>
        <ecNumber evidence="2">2.7.13.3</ecNumber>
    </recommendedName>
</protein>
<dbReference type="PROSITE" id="PS50109">
    <property type="entry name" value="HIS_KIN"/>
    <property type="match status" value="1"/>
</dbReference>
<organism evidence="9 10">
    <name type="scientific">Cupriavidus respiraculi</name>
    <dbReference type="NCBI Taxonomy" id="195930"/>
    <lineage>
        <taxon>Bacteria</taxon>
        <taxon>Pseudomonadati</taxon>
        <taxon>Pseudomonadota</taxon>
        <taxon>Betaproteobacteria</taxon>
        <taxon>Burkholderiales</taxon>
        <taxon>Burkholderiaceae</taxon>
        <taxon>Cupriavidus</taxon>
    </lineage>
</organism>
<evidence type="ECO:0000313" key="9">
    <source>
        <dbReference type="EMBL" id="CAG9166970.1"/>
    </source>
</evidence>
<evidence type="ECO:0000256" key="4">
    <source>
        <dbReference type="ARBA" id="ARBA00022679"/>
    </source>
</evidence>
<evidence type="ECO:0000256" key="1">
    <source>
        <dbReference type="ARBA" id="ARBA00000085"/>
    </source>
</evidence>
<dbReference type="SUPFAM" id="SSF52172">
    <property type="entry name" value="CheY-like"/>
    <property type="match status" value="1"/>
</dbReference>
<dbReference type="InterPro" id="IPR005467">
    <property type="entry name" value="His_kinase_dom"/>
</dbReference>
<feature type="domain" description="Response regulatory" evidence="8">
    <location>
        <begin position="662"/>
        <end position="778"/>
    </location>
</feature>
<dbReference type="EC" id="2.7.13.3" evidence="2"/>
<dbReference type="Gene3D" id="3.30.565.10">
    <property type="entry name" value="Histidine kinase-like ATPase, C-terminal domain"/>
    <property type="match status" value="1"/>
</dbReference>
<keyword evidence="3 6" id="KW-0597">Phosphoprotein</keyword>
<dbReference type="SUPFAM" id="SSF47384">
    <property type="entry name" value="Homodimeric domain of signal transducing histidine kinase"/>
    <property type="match status" value="1"/>
</dbReference>
<proteinExistence type="predicted"/>
<dbReference type="CDD" id="cd17580">
    <property type="entry name" value="REC_2_DhkD-like"/>
    <property type="match status" value="1"/>
</dbReference>
<dbReference type="PROSITE" id="PS50110">
    <property type="entry name" value="RESPONSE_REGULATORY"/>
    <property type="match status" value="1"/>
</dbReference>
<dbReference type="InterPro" id="IPR036890">
    <property type="entry name" value="HATPase_C_sf"/>
</dbReference>
<reference evidence="9 10" key="1">
    <citation type="submission" date="2021-08" db="EMBL/GenBank/DDBJ databases">
        <authorList>
            <person name="Peeters C."/>
        </authorList>
    </citation>
    <scope>NUCLEOTIDE SEQUENCE [LARGE SCALE GENOMIC DNA]</scope>
    <source>
        <strain evidence="9 10">LMG 21510</strain>
    </source>
</reference>
<dbReference type="InterPro" id="IPR029016">
    <property type="entry name" value="GAF-like_dom_sf"/>
</dbReference>
<keyword evidence="10" id="KW-1185">Reference proteome</keyword>
<dbReference type="SUPFAM" id="SSF55874">
    <property type="entry name" value="ATPase domain of HSP90 chaperone/DNA topoisomerase II/histidine kinase"/>
    <property type="match status" value="1"/>
</dbReference>
<dbReference type="InterPro" id="IPR003018">
    <property type="entry name" value="GAF"/>
</dbReference>
<sequence>MIARRRWATVFPSDNVTQSVQINIETSASTLAADSAGEQAARTGTAGFGMPAGVLEVIATGQPLSVCLDALKASFGMALDARAAVAFAPQWAGLLDHAEERAVALPFVASLTHAWAQTDEHSASSFAACASQRVICADVSADGRWPDPWRLGCLEAGVLAWFSTPVFDRQARPIGALFVAFAAPREPDGAALQMADYGAHLISILIERERSTAELRAARQEMAEELADTRLLHDISMRLAHTERAEDLFAEILHAAVTIMRSQFASIQLLHPRDEGPGSLELLASHGFDETASAFWKWVDIDSQSTCGAALRDGVRVCVPDVEACPDMAGTEDLQTYLHLGIHAVQTTPLQSRDGGIIGMISTHWSAVHAPTERELRLFDILVRQAADLVTQRINEQALRDADRRKDHFIAQLSHELRNPLAPIRNATRILEQQSGDAQAVRQAGGVIARNLGHFSRLIDDLMDVSRISRDRLELELRRVDLVPILQHAVETTRPAMEARRVDLHVSMPATRVDVIGDGVRLSQVFSNLLANAARYSYPGGDIRMELRQRPDRRIAVSVSDTGEGIAAEHIGRVFELYYQADSSPDNARGGLGIGLALARRLVELHHGTIGVVSAGPGKGSEFTVVLPAAGQAESTPLDDAAGADAALPPPGDQYQTVVPLRILLADDNIDAAESMAALLRLDSHHVLLAHDGADALALAERHRPHVILLDLGMPTMTGYAVCEAIRTRDWGQSIRIAAVSGYGSQADKARTAAAGFDRHFVKPTDPQAILEYLESVHR</sequence>
<dbReference type="EMBL" id="CAJZAH010000001">
    <property type="protein sequence ID" value="CAG9166970.1"/>
    <property type="molecule type" value="Genomic_DNA"/>
</dbReference>
<dbReference type="CDD" id="cd00082">
    <property type="entry name" value="HisKA"/>
    <property type="match status" value="1"/>
</dbReference>
<evidence type="ECO:0000256" key="5">
    <source>
        <dbReference type="ARBA" id="ARBA00022777"/>
    </source>
</evidence>
<accession>A0ABN7Y0V3</accession>
<dbReference type="PRINTS" id="PR00344">
    <property type="entry name" value="BCTRLSENSOR"/>
</dbReference>
<evidence type="ECO:0000256" key="2">
    <source>
        <dbReference type="ARBA" id="ARBA00012438"/>
    </source>
</evidence>